<dbReference type="PANTHER" id="PTHR43313">
    <property type="entry name" value="SHORT-CHAIN DEHYDROGENASE/REDUCTASE FAMILY 9C"/>
    <property type="match status" value="1"/>
</dbReference>
<evidence type="ECO:0000256" key="1">
    <source>
        <dbReference type="ARBA" id="ARBA00006484"/>
    </source>
</evidence>
<name>A0A7I7XY10_9MYCO</name>
<evidence type="ECO:0000256" key="3">
    <source>
        <dbReference type="SAM" id="MobiDB-lite"/>
    </source>
</evidence>
<comment type="similarity">
    <text evidence="1 2">Belongs to the short-chain dehydrogenases/reductases (SDR) family.</text>
</comment>
<dbReference type="GO" id="GO:0016491">
    <property type="term" value="F:oxidoreductase activity"/>
    <property type="evidence" value="ECO:0007669"/>
    <property type="project" value="TreeGrafter"/>
</dbReference>
<dbReference type="Proteomes" id="UP000466931">
    <property type="component" value="Chromosome"/>
</dbReference>
<dbReference type="PANTHER" id="PTHR43313:SF1">
    <property type="entry name" value="3BETA-HYDROXYSTEROID DEHYDROGENASE DHS-16"/>
    <property type="match status" value="1"/>
</dbReference>
<sequence>MLAGVRRERDADVIRRPNIEPLILDITNPEHIRALAERVREDPQGRALRAVVNNAAVQANVPVEAFAIDQWRDMFEVNLFGHVAVIQALLQSLIDSRGRVVNISSVGGKIAMATYGPYAGTKFALEAVSDSLRREVAPHGVQVVVIEPGAVRTEMLGRAIASAHDPLAAMTSEQRRRYGGLVQAVNAQAEASTRSGLPAEAAAAVIAKAITARKPRTRYTVGREAALLSVTRLLPDRLLDRIFAAALRPYMPKEEHNRPGSPHGPFGRSIRPPARGGLTNRSDPTTREASPGWTL</sequence>
<gene>
    <name evidence="4" type="ORF">MCNF_22770</name>
</gene>
<dbReference type="GO" id="GO:0008202">
    <property type="term" value="P:steroid metabolic process"/>
    <property type="evidence" value="ECO:0007669"/>
    <property type="project" value="TreeGrafter"/>
</dbReference>
<dbReference type="SUPFAM" id="SSF51735">
    <property type="entry name" value="NAD(P)-binding Rossmann-fold domains"/>
    <property type="match status" value="1"/>
</dbReference>
<evidence type="ECO:0000313" key="5">
    <source>
        <dbReference type="Proteomes" id="UP000466931"/>
    </source>
</evidence>
<reference evidence="4" key="2">
    <citation type="submission" date="2020-02" db="EMBL/GenBank/DDBJ databases">
        <authorList>
            <person name="Matsumoto Y."/>
            <person name="Motooka D."/>
            <person name="Nakamura S."/>
        </authorList>
    </citation>
    <scope>NUCLEOTIDE SEQUENCE</scope>
    <source>
        <strain evidence="4">JCM 13671</strain>
    </source>
</reference>
<evidence type="ECO:0000256" key="2">
    <source>
        <dbReference type="RuleBase" id="RU000363"/>
    </source>
</evidence>
<dbReference type="InterPro" id="IPR036291">
    <property type="entry name" value="NAD(P)-bd_dom_sf"/>
</dbReference>
<evidence type="ECO:0000313" key="4">
    <source>
        <dbReference type="EMBL" id="BBZ33672.1"/>
    </source>
</evidence>
<dbReference type="AlphaFoldDB" id="A0A7I7XY10"/>
<proteinExistence type="inferred from homology"/>
<dbReference type="PROSITE" id="PS00061">
    <property type="entry name" value="ADH_SHORT"/>
    <property type="match status" value="1"/>
</dbReference>
<dbReference type="InterPro" id="IPR002347">
    <property type="entry name" value="SDR_fam"/>
</dbReference>
<dbReference type="PRINTS" id="PR00081">
    <property type="entry name" value="GDHRDH"/>
</dbReference>
<protein>
    <submittedName>
        <fullName evidence="4">Short-chain dehydrogenase/reductase</fullName>
    </submittedName>
</protein>
<reference evidence="4" key="1">
    <citation type="journal article" date="2019" name="Emerg. Microbes Infect.">
        <title>Comprehensive subspecies identification of 175 nontuberculous mycobacteria species based on 7547 genomic profiles.</title>
        <authorList>
            <person name="Matsumoto Y."/>
            <person name="Kinjo T."/>
            <person name="Motooka D."/>
            <person name="Nabeya D."/>
            <person name="Jung N."/>
            <person name="Uechi K."/>
            <person name="Horii T."/>
            <person name="Iida T."/>
            <person name="Fujita J."/>
            <person name="Nakamura S."/>
        </authorList>
    </citation>
    <scope>NUCLEOTIDE SEQUENCE [LARGE SCALE GENOMIC DNA]</scope>
    <source>
        <strain evidence="4">JCM 13671</strain>
    </source>
</reference>
<dbReference type="EMBL" id="AP022612">
    <property type="protein sequence ID" value="BBZ33672.1"/>
    <property type="molecule type" value="Genomic_DNA"/>
</dbReference>
<accession>A0A7I7XY10</accession>
<keyword evidence="5" id="KW-1185">Reference proteome</keyword>
<dbReference type="PRINTS" id="PR00080">
    <property type="entry name" value="SDRFAMILY"/>
</dbReference>
<organism evidence="4 5">
    <name type="scientific">Mycolicibacterium confluentis</name>
    <dbReference type="NCBI Taxonomy" id="28047"/>
    <lineage>
        <taxon>Bacteria</taxon>
        <taxon>Bacillati</taxon>
        <taxon>Actinomycetota</taxon>
        <taxon>Actinomycetes</taxon>
        <taxon>Mycobacteriales</taxon>
        <taxon>Mycobacteriaceae</taxon>
        <taxon>Mycolicibacterium</taxon>
    </lineage>
</organism>
<dbReference type="Gene3D" id="3.40.50.720">
    <property type="entry name" value="NAD(P)-binding Rossmann-like Domain"/>
    <property type="match status" value="1"/>
</dbReference>
<feature type="region of interest" description="Disordered" evidence="3">
    <location>
        <begin position="252"/>
        <end position="295"/>
    </location>
</feature>
<dbReference type="Pfam" id="PF00106">
    <property type="entry name" value="adh_short"/>
    <property type="match status" value="1"/>
</dbReference>
<dbReference type="InterPro" id="IPR020904">
    <property type="entry name" value="Sc_DH/Rdtase_CS"/>
</dbReference>